<dbReference type="GeneID" id="70224100"/>
<keyword evidence="2" id="KW-1185">Reference proteome</keyword>
<proteinExistence type="predicted"/>
<comment type="caution">
    <text evidence="1">The sequence shown here is derived from an EMBL/GenBank/DDBJ whole genome shotgun (WGS) entry which is preliminary data.</text>
</comment>
<protein>
    <submittedName>
        <fullName evidence="1">Uncharacterized protein</fullName>
    </submittedName>
</protein>
<dbReference type="RefSeq" id="XP_046043093.1">
    <property type="nucleotide sequence ID" value="XM_046194146.1"/>
</dbReference>
<accession>A0A9P9FZB8</accession>
<sequence length="145" mass="15965">MPAIRRSLQAPRPDEPYLTEGHDVIPKIEEALGRNKGKGDMLRIMAMDIGEAWFNKDDASRVTRMAIFGCEILLLIWSIEGCSQAGGRGGSSGPLTAACMTSGSRISGGRPRRYWRRPRTRLVMVLDHESAKTGGCRTAMWMEAG</sequence>
<name>A0A9P9FZB8_FUSRE</name>
<evidence type="ECO:0000313" key="2">
    <source>
        <dbReference type="Proteomes" id="UP000720189"/>
    </source>
</evidence>
<organism evidence="1 2">
    <name type="scientific">Fusarium redolens</name>
    <dbReference type="NCBI Taxonomy" id="48865"/>
    <lineage>
        <taxon>Eukaryota</taxon>
        <taxon>Fungi</taxon>
        <taxon>Dikarya</taxon>
        <taxon>Ascomycota</taxon>
        <taxon>Pezizomycotina</taxon>
        <taxon>Sordariomycetes</taxon>
        <taxon>Hypocreomycetidae</taxon>
        <taxon>Hypocreales</taxon>
        <taxon>Nectriaceae</taxon>
        <taxon>Fusarium</taxon>
        <taxon>Fusarium redolens species complex</taxon>
    </lineage>
</organism>
<evidence type="ECO:0000313" key="1">
    <source>
        <dbReference type="EMBL" id="KAH7230455.1"/>
    </source>
</evidence>
<reference evidence="1" key="1">
    <citation type="journal article" date="2021" name="Nat. Commun.">
        <title>Genetic determinants of endophytism in the Arabidopsis root mycobiome.</title>
        <authorList>
            <person name="Mesny F."/>
            <person name="Miyauchi S."/>
            <person name="Thiergart T."/>
            <person name="Pickel B."/>
            <person name="Atanasova L."/>
            <person name="Karlsson M."/>
            <person name="Huettel B."/>
            <person name="Barry K.W."/>
            <person name="Haridas S."/>
            <person name="Chen C."/>
            <person name="Bauer D."/>
            <person name="Andreopoulos W."/>
            <person name="Pangilinan J."/>
            <person name="LaButti K."/>
            <person name="Riley R."/>
            <person name="Lipzen A."/>
            <person name="Clum A."/>
            <person name="Drula E."/>
            <person name="Henrissat B."/>
            <person name="Kohler A."/>
            <person name="Grigoriev I.V."/>
            <person name="Martin F.M."/>
            <person name="Hacquard S."/>
        </authorList>
    </citation>
    <scope>NUCLEOTIDE SEQUENCE</scope>
    <source>
        <strain evidence="1">MPI-CAGE-AT-0023</strain>
    </source>
</reference>
<dbReference type="AlphaFoldDB" id="A0A9P9FZB8"/>
<gene>
    <name evidence="1" type="ORF">BKA55DRAFT_582871</name>
</gene>
<dbReference type="Proteomes" id="UP000720189">
    <property type="component" value="Unassembled WGS sequence"/>
</dbReference>
<dbReference type="EMBL" id="JAGMUX010000022">
    <property type="protein sequence ID" value="KAH7230455.1"/>
    <property type="molecule type" value="Genomic_DNA"/>
</dbReference>